<proteinExistence type="inferred from homology"/>
<evidence type="ECO:0000256" key="4">
    <source>
        <dbReference type="SAM" id="Phobius"/>
    </source>
</evidence>
<dbReference type="AlphaFoldDB" id="A0AAW6VH19"/>
<feature type="transmembrane region" description="Helical" evidence="4">
    <location>
        <begin position="12"/>
        <end position="30"/>
    </location>
</feature>
<dbReference type="GO" id="GO:0005886">
    <property type="term" value="C:plasma membrane"/>
    <property type="evidence" value="ECO:0007669"/>
    <property type="project" value="TreeGrafter"/>
</dbReference>
<dbReference type="PRINTS" id="PR00260">
    <property type="entry name" value="CHEMTRNSDUCR"/>
</dbReference>
<evidence type="ECO:0000313" key="6">
    <source>
        <dbReference type="EMBL" id="MDK2041437.1"/>
    </source>
</evidence>
<dbReference type="PANTHER" id="PTHR43531:SF11">
    <property type="entry name" value="METHYL-ACCEPTING CHEMOTAXIS PROTEIN 3"/>
    <property type="match status" value="1"/>
</dbReference>
<dbReference type="Proteomes" id="UP001237501">
    <property type="component" value="Unassembled WGS sequence"/>
</dbReference>
<evidence type="ECO:0000259" key="5">
    <source>
        <dbReference type="PROSITE" id="PS50111"/>
    </source>
</evidence>
<gene>
    <name evidence="6" type="ORF">PT517_06505</name>
</gene>
<dbReference type="PANTHER" id="PTHR43531">
    <property type="entry name" value="PROTEIN ICFG"/>
    <property type="match status" value="1"/>
</dbReference>
<dbReference type="Pfam" id="PF00015">
    <property type="entry name" value="MCPsignal"/>
    <property type="match status" value="1"/>
</dbReference>
<keyword evidence="3" id="KW-0807">Transducer</keyword>
<organism evidence="6 7">
    <name type="scientific">Aliarcobacter butzleri</name>
    <dbReference type="NCBI Taxonomy" id="28197"/>
    <lineage>
        <taxon>Bacteria</taxon>
        <taxon>Pseudomonadati</taxon>
        <taxon>Campylobacterota</taxon>
        <taxon>Epsilonproteobacteria</taxon>
        <taxon>Campylobacterales</taxon>
        <taxon>Arcobacteraceae</taxon>
        <taxon>Aliarcobacter</taxon>
    </lineage>
</organism>
<evidence type="ECO:0000256" key="1">
    <source>
        <dbReference type="ARBA" id="ARBA00022500"/>
    </source>
</evidence>
<dbReference type="Pfam" id="PF12729">
    <property type="entry name" value="4HB_MCP_1"/>
    <property type="match status" value="1"/>
</dbReference>
<feature type="transmembrane region" description="Helical" evidence="4">
    <location>
        <begin position="194"/>
        <end position="216"/>
    </location>
</feature>
<dbReference type="InterPro" id="IPR024478">
    <property type="entry name" value="HlyB_4HB_MCP"/>
</dbReference>
<protein>
    <submittedName>
        <fullName evidence="6">Methyl-accepting chemotaxis protein</fullName>
    </submittedName>
</protein>
<comment type="caution">
    <text evidence="6">The sequence shown here is derived from an EMBL/GenBank/DDBJ whole genome shotgun (WGS) entry which is preliminary data.</text>
</comment>
<dbReference type="SMART" id="SM00283">
    <property type="entry name" value="MA"/>
    <property type="match status" value="1"/>
</dbReference>
<dbReference type="PROSITE" id="PS50111">
    <property type="entry name" value="CHEMOTAXIS_TRANSDUC_2"/>
    <property type="match status" value="1"/>
</dbReference>
<name>A0AAW6VH19_9BACT</name>
<evidence type="ECO:0000256" key="3">
    <source>
        <dbReference type="PROSITE-ProRule" id="PRU00284"/>
    </source>
</evidence>
<dbReference type="RefSeq" id="WP_152059818.1">
    <property type="nucleotide sequence ID" value="NZ_CABVSN010000007.1"/>
</dbReference>
<feature type="domain" description="Methyl-accepting transducer" evidence="5">
    <location>
        <begin position="378"/>
        <end position="607"/>
    </location>
</feature>
<evidence type="ECO:0000313" key="7">
    <source>
        <dbReference type="Proteomes" id="UP001237501"/>
    </source>
</evidence>
<keyword evidence="1" id="KW-0145">Chemotaxis</keyword>
<dbReference type="Gene3D" id="6.10.340.10">
    <property type="match status" value="1"/>
</dbReference>
<dbReference type="InterPro" id="IPR051310">
    <property type="entry name" value="MCP_chemotaxis"/>
</dbReference>
<keyword evidence="4" id="KW-0472">Membrane</keyword>
<dbReference type="CDD" id="cd19411">
    <property type="entry name" value="MCP2201-like_sensor"/>
    <property type="match status" value="1"/>
</dbReference>
<sequence>MFARMNIAQRLYSGFGIIILLIVIITIVGINRVNKIDNTLQEIVEVNSVKQRYAMNFRGSVHDRAIAIRDVVLSENSNSDLFKISTQHISNLEKYYEESAKPMDEIFAKKENIDNKEIEILNNIKEIEKKTLPLVKEIIKLKNENNSVQASKILLDEASPAFTSWLKVINEFIDYQEAKNLKATPIAREIAKSFSFSMISILVISLIIGIVTAYLISSSLSKAANEVSKGLEGFFAFVNKQTNKSTTIELYSQDEFGKMAKIINENIHQTEENLKKDEEFVKDVSRFINELKSGNMLAKLEKDSNTPSLQELKNLLSQLQDYLEHTIARDLNMLLEVLESYKHQDFTKRFDKPYAKVAVTINELGDVISNLLKQSLEVGITLESSSNKLIQNVNSLNSSATNAAASLEETASALEEITSTVINNANNVVQMSKYSNEVSSSAKKGQELARSTTNAMDDITKQVNAINEAISVIDNIAFQTNILSLNAAVEAATAGEAGKGFAVVAQEVRNLASRSAEAAREIKNIVENATSKANEGKLISGEMIKGYEELLENITKSTEMIDEISRASKEQEKGITQINDAVTGLDQQTQQNASIANQTREIALQTDNIAKEIVSNAMDKEFIGKDKIVRMTV</sequence>
<accession>A0AAW6VH19</accession>
<comment type="similarity">
    <text evidence="2">Belongs to the methyl-accepting chemotaxis (MCP) protein family.</text>
</comment>
<dbReference type="GO" id="GO:0004888">
    <property type="term" value="F:transmembrane signaling receptor activity"/>
    <property type="evidence" value="ECO:0007669"/>
    <property type="project" value="InterPro"/>
</dbReference>
<keyword evidence="4" id="KW-0812">Transmembrane</keyword>
<evidence type="ECO:0000256" key="2">
    <source>
        <dbReference type="ARBA" id="ARBA00029447"/>
    </source>
</evidence>
<reference evidence="6" key="1">
    <citation type="journal article" date="2023" name="Antibiotics">
        <title>Genomic Characterization of Antibiotic-Resistant Campylobacterales Isolated from Chilean Poultry Meat.</title>
        <authorList>
            <person name="Concha-Toloza M."/>
            <person name="Lopez-Cantillo M."/>
            <person name="Molina-Mora J.A."/>
            <person name="Collado L."/>
        </authorList>
    </citation>
    <scope>NUCLEOTIDE SEQUENCE</scope>
    <source>
        <strain evidence="6">FR1p153A2</strain>
    </source>
</reference>
<dbReference type="EMBL" id="JAQTJK010000006">
    <property type="protein sequence ID" value="MDK2041437.1"/>
    <property type="molecule type" value="Genomic_DNA"/>
</dbReference>
<dbReference type="InterPro" id="IPR047347">
    <property type="entry name" value="YvaQ-like_sensor"/>
</dbReference>
<dbReference type="Gene3D" id="1.10.287.950">
    <property type="entry name" value="Methyl-accepting chemotaxis protein"/>
    <property type="match status" value="1"/>
</dbReference>
<dbReference type="InterPro" id="IPR004089">
    <property type="entry name" value="MCPsignal_dom"/>
</dbReference>
<keyword evidence="4" id="KW-1133">Transmembrane helix</keyword>
<dbReference type="SUPFAM" id="SSF58104">
    <property type="entry name" value="Methyl-accepting chemotaxis protein (MCP) signaling domain"/>
    <property type="match status" value="1"/>
</dbReference>
<dbReference type="GO" id="GO:0006935">
    <property type="term" value="P:chemotaxis"/>
    <property type="evidence" value="ECO:0007669"/>
    <property type="project" value="UniProtKB-KW"/>
</dbReference>
<reference evidence="6" key="2">
    <citation type="submission" date="2023-02" db="EMBL/GenBank/DDBJ databases">
        <authorList>
            <person name="Concha-Toloza M."/>
            <person name="Lopez-Cantillo M."/>
            <person name="Molina-Mora J."/>
            <person name="Collado L."/>
        </authorList>
    </citation>
    <scope>NUCLEOTIDE SEQUENCE</scope>
    <source>
        <strain evidence="6">FR1p153A2</strain>
    </source>
</reference>
<dbReference type="GO" id="GO:0007165">
    <property type="term" value="P:signal transduction"/>
    <property type="evidence" value="ECO:0007669"/>
    <property type="project" value="UniProtKB-KW"/>
</dbReference>
<dbReference type="InterPro" id="IPR004090">
    <property type="entry name" value="Chemotax_Me-accpt_rcpt"/>
</dbReference>